<feature type="compositionally biased region" description="Basic and acidic residues" evidence="1">
    <location>
        <begin position="91"/>
        <end position="100"/>
    </location>
</feature>
<reference evidence="2" key="1">
    <citation type="submission" date="2019-03" db="EMBL/GenBank/DDBJ databases">
        <authorList>
            <person name="Mank J."/>
            <person name="Almeida P."/>
        </authorList>
    </citation>
    <scope>NUCLEOTIDE SEQUENCE</scope>
    <source>
        <strain evidence="2">78183</strain>
    </source>
</reference>
<organism evidence="2">
    <name type="scientific">Salix viminalis</name>
    <name type="common">Common osier</name>
    <name type="synonym">Basket willow</name>
    <dbReference type="NCBI Taxonomy" id="40686"/>
    <lineage>
        <taxon>Eukaryota</taxon>
        <taxon>Viridiplantae</taxon>
        <taxon>Streptophyta</taxon>
        <taxon>Embryophyta</taxon>
        <taxon>Tracheophyta</taxon>
        <taxon>Spermatophyta</taxon>
        <taxon>Magnoliopsida</taxon>
        <taxon>eudicotyledons</taxon>
        <taxon>Gunneridae</taxon>
        <taxon>Pentapetalae</taxon>
        <taxon>rosids</taxon>
        <taxon>fabids</taxon>
        <taxon>Malpighiales</taxon>
        <taxon>Salicaceae</taxon>
        <taxon>Saliceae</taxon>
        <taxon>Salix</taxon>
    </lineage>
</organism>
<dbReference type="EMBL" id="CAADRP010000946">
    <property type="protein sequence ID" value="VFU33778.1"/>
    <property type="molecule type" value="Genomic_DNA"/>
</dbReference>
<feature type="region of interest" description="Disordered" evidence="1">
    <location>
        <begin position="75"/>
        <end position="100"/>
    </location>
</feature>
<evidence type="ECO:0000256" key="1">
    <source>
        <dbReference type="SAM" id="MobiDB-lite"/>
    </source>
</evidence>
<proteinExistence type="predicted"/>
<evidence type="ECO:0000313" key="2">
    <source>
        <dbReference type="EMBL" id="VFU33778.1"/>
    </source>
</evidence>
<sequence>MHFYTLVVQWHNQICLSSFMWIQNRLFNWERVPQLLVSSSISLKPPNITYIDMEKAVVEDKRQEYVLESSLKCSPTEENKNSISCALKQSPPRDLHGRDC</sequence>
<dbReference type="AlphaFoldDB" id="A0A6N2KYR8"/>
<protein>
    <submittedName>
        <fullName evidence="2">Uncharacterized protein</fullName>
    </submittedName>
</protein>
<name>A0A6N2KYR8_SALVM</name>
<accession>A0A6N2KYR8</accession>
<gene>
    <name evidence="2" type="ORF">SVIM_LOCUS157495</name>
</gene>